<comment type="caution">
    <text evidence="1">The sequence shown here is derived from an EMBL/GenBank/DDBJ whole genome shotgun (WGS) entry which is preliminary data.</text>
</comment>
<evidence type="ECO:0000313" key="1">
    <source>
        <dbReference type="EMBL" id="KAF5827441.1"/>
    </source>
</evidence>
<reference evidence="1" key="1">
    <citation type="submission" date="2017-08" db="EMBL/GenBank/DDBJ databases">
        <authorList>
            <person name="Polle J.E."/>
            <person name="Barry K."/>
            <person name="Cushman J."/>
            <person name="Schmutz J."/>
            <person name="Tran D."/>
            <person name="Hathwaick L.T."/>
            <person name="Yim W.C."/>
            <person name="Jenkins J."/>
            <person name="Mckie-Krisberg Z.M."/>
            <person name="Prochnik S."/>
            <person name="Lindquist E."/>
            <person name="Dockter R.B."/>
            <person name="Adam C."/>
            <person name="Molina H."/>
            <person name="Bunkerborg J."/>
            <person name="Jin E."/>
            <person name="Buchheim M."/>
            <person name="Magnuson J."/>
        </authorList>
    </citation>
    <scope>NUCLEOTIDE SEQUENCE</scope>
    <source>
        <strain evidence="1">CCAP 19/18</strain>
    </source>
</reference>
<protein>
    <recommendedName>
        <fullName evidence="3">Encoded protein</fullName>
    </recommendedName>
</protein>
<keyword evidence="2" id="KW-1185">Reference proteome</keyword>
<evidence type="ECO:0008006" key="3">
    <source>
        <dbReference type="Google" id="ProtNLM"/>
    </source>
</evidence>
<proteinExistence type="predicted"/>
<dbReference type="Proteomes" id="UP000815325">
    <property type="component" value="Unassembled WGS sequence"/>
</dbReference>
<sequence>MHHPCGWFFLLLNSEGSHVHFYTCYTGIHRKKKEAKQNLDKNHAALEVASCIFGDRGGYVRHELELAVQAGVDEHCMRAICTTVLRTAY</sequence>
<gene>
    <name evidence="1" type="ORF">DUNSADRAFT_638</name>
</gene>
<accession>A0ABQ7FYL6</accession>
<evidence type="ECO:0000313" key="2">
    <source>
        <dbReference type="Proteomes" id="UP000815325"/>
    </source>
</evidence>
<dbReference type="EMBL" id="MU070503">
    <property type="protein sequence ID" value="KAF5827441.1"/>
    <property type="molecule type" value="Genomic_DNA"/>
</dbReference>
<name>A0ABQ7FYL6_DUNSA</name>
<organism evidence="1 2">
    <name type="scientific">Dunaliella salina</name>
    <name type="common">Green alga</name>
    <name type="synonym">Protococcus salinus</name>
    <dbReference type="NCBI Taxonomy" id="3046"/>
    <lineage>
        <taxon>Eukaryota</taxon>
        <taxon>Viridiplantae</taxon>
        <taxon>Chlorophyta</taxon>
        <taxon>core chlorophytes</taxon>
        <taxon>Chlorophyceae</taxon>
        <taxon>CS clade</taxon>
        <taxon>Chlamydomonadales</taxon>
        <taxon>Dunaliellaceae</taxon>
        <taxon>Dunaliella</taxon>
    </lineage>
</organism>